<dbReference type="AlphaFoldDB" id="A0AAD1X8L1"/>
<keyword evidence="1" id="KW-0175">Coiled coil</keyword>
<accession>A0AAD1X8L1</accession>
<evidence type="ECO:0000256" key="1">
    <source>
        <dbReference type="SAM" id="Coils"/>
    </source>
</evidence>
<dbReference type="EMBL" id="CAMPGE010002924">
    <property type="protein sequence ID" value="CAI2361741.1"/>
    <property type="molecule type" value="Genomic_DNA"/>
</dbReference>
<evidence type="ECO:0000313" key="4">
    <source>
        <dbReference type="Proteomes" id="UP001295684"/>
    </source>
</evidence>
<feature type="region of interest" description="Disordered" evidence="2">
    <location>
        <begin position="244"/>
        <end position="265"/>
    </location>
</feature>
<dbReference type="Proteomes" id="UP001295684">
    <property type="component" value="Unassembled WGS sequence"/>
</dbReference>
<protein>
    <submittedName>
        <fullName evidence="3">Uncharacterized protein</fullName>
    </submittedName>
</protein>
<sequence length="387" mass="46042">MEQSVSQNLMQIKEQFDVQRSELVYKNILIKKIIKYLISQEINIFELDNMVKNQNNFRSPMDIKLSEVTNKTADQLYGKVEPDFSILKDISKVGTEQMDILQETQSELKYIHRELELAKLIAGQTLESYDEMKINREYYQLMHAKAVNELNIEKNKYKEAILNTNNEIQKAKDQFEKEKLNLTKEFTFEISVKDELLKRKSEYCQTLKKELIYTKNIIKNPRMFESSHRAMNFTQYEIYDFNKSRDTSDPKTKTSFKPQKTKQSNKFSECRNNHHCFALKFETARRNPKILRKISPMLRDRSRHIRLNKSKILSTDRSTDPIHFNLSQESIKKILQKKGASREREMIFQRRNHSVIEYMPKVFNISEVNHTTDNSNKITPIQDRTKK</sequence>
<evidence type="ECO:0000256" key="2">
    <source>
        <dbReference type="SAM" id="MobiDB-lite"/>
    </source>
</evidence>
<feature type="coiled-coil region" evidence="1">
    <location>
        <begin position="147"/>
        <end position="185"/>
    </location>
</feature>
<gene>
    <name evidence="3" type="ORF">ECRASSUSDP1_LOCUS3054</name>
</gene>
<keyword evidence="4" id="KW-1185">Reference proteome</keyword>
<feature type="compositionally biased region" description="Polar residues" evidence="2">
    <location>
        <begin position="253"/>
        <end position="265"/>
    </location>
</feature>
<proteinExistence type="predicted"/>
<evidence type="ECO:0000313" key="3">
    <source>
        <dbReference type="EMBL" id="CAI2361741.1"/>
    </source>
</evidence>
<reference evidence="3" key="1">
    <citation type="submission" date="2023-07" db="EMBL/GenBank/DDBJ databases">
        <authorList>
            <consortium name="AG Swart"/>
            <person name="Singh M."/>
            <person name="Singh A."/>
            <person name="Seah K."/>
            <person name="Emmerich C."/>
        </authorList>
    </citation>
    <scope>NUCLEOTIDE SEQUENCE</scope>
    <source>
        <strain evidence="3">DP1</strain>
    </source>
</reference>
<name>A0AAD1X8L1_EUPCR</name>
<comment type="caution">
    <text evidence="3">The sequence shown here is derived from an EMBL/GenBank/DDBJ whole genome shotgun (WGS) entry which is preliminary data.</text>
</comment>
<organism evidence="3 4">
    <name type="scientific">Euplotes crassus</name>
    <dbReference type="NCBI Taxonomy" id="5936"/>
    <lineage>
        <taxon>Eukaryota</taxon>
        <taxon>Sar</taxon>
        <taxon>Alveolata</taxon>
        <taxon>Ciliophora</taxon>
        <taxon>Intramacronucleata</taxon>
        <taxon>Spirotrichea</taxon>
        <taxon>Hypotrichia</taxon>
        <taxon>Euplotida</taxon>
        <taxon>Euplotidae</taxon>
        <taxon>Moneuplotes</taxon>
    </lineage>
</organism>